<dbReference type="Proteomes" id="UP000449547">
    <property type="component" value="Unassembled WGS sequence"/>
</dbReference>
<dbReference type="VEuPathDB" id="FungiDB:DIURU_003870"/>
<sequence length="117" mass="13541">MDSDTISISDNESIILNNPPTSEDEVYPWVVKNLKIMKRSLKMILENDYLECDGTLEDWTAHELVRNFKTIPECMEWAEEILNMDCEEEARILLCSDESDSNNESDLDSDYDLGENL</sequence>
<keyword evidence="3" id="KW-1185">Reference proteome</keyword>
<evidence type="ECO:0000313" key="2">
    <source>
        <dbReference type="EMBL" id="KAA8900289.1"/>
    </source>
</evidence>
<dbReference type="GeneID" id="54782521"/>
<organism evidence="2 3">
    <name type="scientific">Diutina rugosa</name>
    <name type="common">Yeast</name>
    <name type="synonym">Candida rugosa</name>
    <dbReference type="NCBI Taxonomy" id="5481"/>
    <lineage>
        <taxon>Eukaryota</taxon>
        <taxon>Fungi</taxon>
        <taxon>Dikarya</taxon>
        <taxon>Ascomycota</taxon>
        <taxon>Saccharomycotina</taxon>
        <taxon>Pichiomycetes</taxon>
        <taxon>Debaryomycetaceae</taxon>
        <taxon>Diutina</taxon>
    </lineage>
</organism>
<gene>
    <name evidence="2" type="ORF">DIURU_003870</name>
</gene>
<feature type="region of interest" description="Disordered" evidence="1">
    <location>
        <begin position="97"/>
        <end position="117"/>
    </location>
</feature>
<reference evidence="2 3" key="1">
    <citation type="submission" date="2019-07" db="EMBL/GenBank/DDBJ databases">
        <title>Genome assembly of two rare yeast pathogens: Diutina rugosa and Trichomonascus ciferrii.</title>
        <authorList>
            <person name="Mixao V."/>
            <person name="Saus E."/>
            <person name="Hansen A."/>
            <person name="Lass-Flor C."/>
            <person name="Gabaldon T."/>
        </authorList>
    </citation>
    <scope>NUCLEOTIDE SEQUENCE [LARGE SCALE GENOMIC DNA]</scope>
    <source>
        <strain evidence="2 3">CBS 613</strain>
    </source>
</reference>
<evidence type="ECO:0000256" key="1">
    <source>
        <dbReference type="SAM" id="MobiDB-lite"/>
    </source>
</evidence>
<dbReference type="AlphaFoldDB" id="A0A642UJT7"/>
<name>A0A642UJT7_DIURU</name>
<proteinExistence type="predicted"/>
<dbReference type="EMBL" id="SWFT01000113">
    <property type="protein sequence ID" value="KAA8900289.1"/>
    <property type="molecule type" value="Genomic_DNA"/>
</dbReference>
<accession>A0A642UJT7</accession>
<dbReference type="RefSeq" id="XP_034011335.1">
    <property type="nucleotide sequence ID" value="XM_034156680.1"/>
</dbReference>
<protein>
    <submittedName>
        <fullName evidence="2">Uncharacterized protein</fullName>
    </submittedName>
</protein>
<evidence type="ECO:0000313" key="3">
    <source>
        <dbReference type="Proteomes" id="UP000449547"/>
    </source>
</evidence>
<comment type="caution">
    <text evidence="2">The sequence shown here is derived from an EMBL/GenBank/DDBJ whole genome shotgun (WGS) entry which is preliminary data.</text>
</comment>